<evidence type="ECO:0000259" key="4">
    <source>
        <dbReference type="PROSITE" id="PS01124"/>
    </source>
</evidence>
<dbReference type="PRINTS" id="PR00032">
    <property type="entry name" value="HTHARAC"/>
</dbReference>
<dbReference type="GO" id="GO:0043565">
    <property type="term" value="F:sequence-specific DNA binding"/>
    <property type="evidence" value="ECO:0007669"/>
    <property type="project" value="InterPro"/>
</dbReference>
<evidence type="ECO:0000313" key="6">
    <source>
        <dbReference type="Proteomes" id="UP000435649"/>
    </source>
</evidence>
<evidence type="ECO:0000256" key="2">
    <source>
        <dbReference type="ARBA" id="ARBA00023125"/>
    </source>
</evidence>
<dbReference type="GO" id="GO:0003700">
    <property type="term" value="F:DNA-binding transcription factor activity"/>
    <property type="evidence" value="ECO:0007669"/>
    <property type="project" value="InterPro"/>
</dbReference>
<reference evidence="5 6" key="1">
    <citation type="submission" date="2019-08" db="EMBL/GenBank/DDBJ databases">
        <title>In-depth cultivation of the pig gut microbiome towards novel bacterial diversity and tailored functional studies.</title>
        <authorList>
            <person name="Wylensek D."/>
            <person name="Hitch T.C.A."/>
            <person name="Clavel T."/>
        </authorList>
    </citation>
    <scope>NUCLEOTIDE SEQUENCE [LARGE SCALE GENOMIC DNA]</scope>
    <source>
        <strain evidence="5 6">BBE-744-WT-12</strain>
    </source>
</reference>
<dbReference type="AlphaFoldDB" id="A0A844G0H2"/>
<evidence type="ECO:0000256" key="3">
    <source>
        <dbReference type="ARBA" id="ARBA00023163"/>
    </source>
</evidence>
<dbReference type="InterPro" id="IPR009057">
    <property type="entry name" value="Homeodomain-like_sf"/>
</dbReference>
<dbReference type="Proteomes" id="UP000435649">
    <property type="component" value="Unassembled WGS sequence"/>
</dbReference>
<accession>A0A844G0H2</accession>
<keyword evidence="2" id="KW-0238">DNA-binding</keyword>
<proteinExistence type="predicted"/>
<keyword evidence="6" id="KW-1185">Reference proteome</keyword>
<dbReference type="PANTHER" id="PTHR43280:SF2">
    <property type="entry name" value="HTH-TYPE TRANSCRIPTIONAL REGULATOR EXSA"/>
    <property type="match status" value="1"/>
</dbReference>
<dbReference type="Pfam" id="PF10114">
    <property type="entry name" value="PocR"/>
    <property type="match status" value="1"/>
</dbReference>
<gene>
    <name evidence="5" type="ORF">FYJ85_05010</name>
</gene>
<name>A0A844G0H2_9BACT</name>
<feature type="domain" description="HTH araC/xylS-type" evidence="4">
    <location>
        <begin position="178"/>
        <end position="277"/>
    </location>
</feature>
<dbReference type="PROSITE" id="PS01124">
    <property type="entry name" value="HTH_ARAC_FAMILY_2"/>
    <property type="match status" value="1"/>
</dbReference>
<dbReference type="InterPro" id="IPR020449">
    <property type="entry name" value="Tscrpt_reg_AraC-type_HTH"/>
</dbReference>
<comment type="caution">
    <text evidence="5">The sequence shown here is derived from an EMBL/GenBank/DDBJ whole genome shotgun (WGS) entry which is preliminary data.</text>
</comment>
<dbReference type="InterPro" id="IPR018060">
    <property type="entry name" value="HTH_AraC"/>
</dbReference>
<evidence type="ECO:0000313" key="5">
    <source>
        <dbReference type="EMBL" id="MST96405.1"/>
    </source>
</evidence>
<dbReference type="PANTHER" id="PTHR43280">
    <property type="entry name" value="ARAC-FAMILY TRANSCRIPTIONAL REGULATOR"/>
    <property type="match status" value="1"/>
</dbReference>
<dbReference type="SMART" id="SM00342">
    <property type="entry name" value="HTH_ARAC"/>
    <property type="match status" value="1"/>
</dbReference>
<organism evidence="5 6">
    <name type="scientific">Victivallis lenta</name>
    <dbReference type="NCBI Taxonomy" id="2606640"/>
    <lineage>
        <taxon>Bacteria</taxon>
        <taxon>Pseudomonadati</taxon>
        <taxon>Lentisphaerota</taxon>
        <taxon>Lentisphaeria</taxon>
        <taxon>Victivallales</taxon>
        <taxon>Victivallaceae</taxon>
        <taxon>Victivallis</taxon>
    </lineage>
</organism>
<evidence type="ECO:0000256" key="1">
    <source>
        <dbReference type="ARBA" id="ARBA00023015"/>
    </source>
</evidence>
<dbReference type="Gene3D" id="1.10.10.60">
    <property type="entry name" value="Homeodomain-like"/>
    <property type="match status" value="1"/>
</dbReference>
<keyword evidence="3" id="KW-0804">Transcription</keyword>
<keyword evidence="1" id="KW-0805">Transcription regulation</keyword>
<dbReference type="InterPro" id="IPR018771">
    <property type="entry name" value="PocR_dom"/>
</dbReference>
<dbReference type="RefSeq" id="WP_106053806.1">
    <property type="nucleotide sequence ID" value="NZ_CALXOB010000010.1"/>
</dbReference>
<dbReference type="EMBL" id="VUNS01000003">
    <property type="protein sequence ID" value="MST96405.1"/>
    <property type="molecule type" value="Genomic_DNA"/>
</dbReference>
<dbReference type="SUPFAM" id="SSF46689">
    <property type="entry name" value="Homeodomain-like"/>
    <property type="match status" value="1"/>
</dbReference>
<sequence length="284" mass="32904">MTTAFELFLSDEVQSLIDHFAAVLDLRVTFFSVDGRELRRGQHMRNSDYCAMVQQELGTLKECLSMDTAKRTEAVAKRGIIDYRCHAGLREAIAPVFIHDKLAGFLMIGQFRSNDEVPDCMLKRCATAEQRARLGAAFHALPKINAEKLENMLGLFKMLIDYISVRELAVLQGDRLRHDIDRYLEQHCTEEIRLPEMARKLGRSVSTISQFLRRNYQTSFKELLIERRLEKAEEYWRANPEATVGEAAFAAGFTDQFYFSRVFRKRRGLPPGEYRDRKRSVRHS</sequence>
<protein>
    <submittedName>
        <fullName evidence="5">Helix-turn-helix domain-containing protein</fullName>
    </submittedName>
</protein>
<dbReference type="Pfam" id="PF12833">
    <property type="entry name" value="HTH_18"/>
    <property type="match status" value="1"/>
</dbReference>